<dbReference type="SUPFAM" id="SSF158622">
    <property type="entry name" value="YheA/YmcA-like"/>
    <property type="match status" value="1"/>
</dbReference>
<organism evidence="2 3">
    <name type="scientific">Liquorilactobacillus nagelii</name>
    <dbReference type="NCBI Taxonomy" id="82688"/>
    <lineage>
        <taxon>Bacteria</taxon>
        <taxon>Bacillati</taxon>
        <taxon>Bacillota</taxon>
        <taxon>Bacilli</taxon>
        <taxon>Lactobacillales</taxon>
        <taxon>Lactobacillaceae</taxon>
        <taxon>Liquorilactobacillus</taxon>
    </lineage>
</organism>
<accession>A0A3Q8CCY1</accession>
<dbReference type="InterPro" id="IPR023378">
    <property type="entry name" value="YheA/YmcA-like_dom_sf"/>
</dbReference>
<gene>
    <name evidence="2" type="ORF">BSQ50_07590</name>
</gene>
<dbReference type="KEGG" id="lng:BSQ50_07590"/>
<dbReference type="RefSeq" id="WP_057886829.1">
    <property type="nucleotide sequence ID" value="NZ_CP018180.1"/>
</dbReference>
<keyword evidence="3" id="KW-1185">Reference proteome</keyword>
<dbReference type="Pfam" id="PF06133">
    <property type="entry name" value="Com_YlbF"/>
    <property type="match status" value="1"/>
</dbReference>
<evidence type="ECO:0000313" key="2">
    <source>
        <dbReference type="EMBL" id="AUJ32438.1"/>
    </source>
</evidence>
<reference evidence="2 3" key="1">
    <citation type="submission" date="2016-11" db="EMBL/GenBank/DDBJ databases">
        <title>Interaction between Lactobacillus species and yeast in water kefir.</title>
        <authorList>
            <person name="Behr J."/>
            <person name="Xu D."/>
            <person name="Vogel R.F."/>
        </authorList>
    </citation>
    <scope>NUCLEOTIDE SEQUENCE [LARGE SCALE GENOMIC DNA]</scope>
    <source>
        <strain evidence="2 3">TMW 1.1827</strain>
    </source>
</reference>
<proteinExistence type="inferred from homology"/>
<sequence>MVNIYDTANQMEEDLRQTNEFIALKGAYARLKQDPLAFTMFKKFQQHQIEFQKKQTDGSLKDSDLEELKKLGEQIEKNPAIMELMTKEQQLAKLMDEVNQIMFKPINELYQDQQN</sequence>
<evidence type="ECO:0000256" key="1">
    <source>
        <dbReference type="HAMAP-Rule" id="MF_01526"/>
    </source>
</evidence>
<protein>
    <recommendedName>
        <fullName evidence="1">UPF0342 protein BSQ50_07590</fullName>
    </recommendedName>
</protein>
<dbReference type="GeneID" id="78521083"/>
<evidence type="ECO:0000313" key="3">
    <source>
        <dbReference type="Proteomes" id="UP000324497"/>
    </source>
</evidence>
<dbReference type="HAMAP" id="MF_01526">
    <property type="entry name" value="UPF0342"/>
    <property type="match status" value="1"/>
</dbReference>
<dbReference type="AlphaFoldDB" id="A0A3Q8CCY1"/>
<dbReference type="EMBL" id="CP018180">
    <property type="protein sequence ID" value="AUJ32438.1"/>
    <property type="molecule type" value="Genomic_DNA"/>
</dbReference>
<name>A0A3Q8CCY1_9LACO</name>
<dbReference type="Gene3D" id="1.20.1500.10">
    <property type="entry name" value="YheA/YmcA-like"/>
    <property type="match status" value="1"/>
</dbReference>
<dbReference type="InterPro" id="IPR010368">
    <property type="entry name" value="Com_YlbF"/>
</dbReference>
<dbReference type="Proteomes" id="UP000324497">
    <property type="component" value="Chromosome"/>
</dbReference>
<comment type="similarity">
    <text evidence="1">Belongs to the UPF0342 family.</text>
</comment>